<comment type="caution">
    <text evidence="1">The sequence shown here is derived from an EMBL/GenBank/DDBJ whole genome shotgun (WGS) entry which is preliminary data.</text>
</comment>
<dbReference type="SUPFAM" id="SSF53639">
    <property type="entry name" value="AraD/HMP-PK domain-like"/>
    <property type="match status" value="1"/>
</dbReference>
<accession>A0A9X5C6H1</accession>
<dbReference type="AlphaFoldDB" id="A0A9X5C6H1"/>
<dbReference type="Proteomes" id="UP000474104">
    <property type="component" value="Unassembled WGS sequence"/>
</dbReference>
<dbReference type="OrthoDB" id="9786287at2"/>
<proteinExistence type="predicted"/>
<dbReference type="EMBL" id="VIRB01000061">
    <property type="protein sequence ID" value="NDO68944.1"/>
    <property type="molecule type" value="Genomic_DNA"/>
</dbReference>
<organism evidence="1 2">
    <name type="scientific">Schaedlerella arabinosiphila</name>
    <dbReference type="NCBI Taxonomy" id="2044587"/>
    <lineage>
        <taxon>Bacteria</taxon>
        <taxon>Bacillati</taxon>
        <taxon>Bacillota</taxon>
        <taxon>Clostridia</taxon>
        <taxon>Lachnospirales</taxon>
        <taxon>Lachnospiraceae</taxon>
        <taxon>Schaedlerella</taxon>
    </lineage>
</organism>
<name>A0A9X5C6H1_9FIRM</name>
<reference evidence="1 2" key="1">
    <citation type="submission" date="2019-07" db="EMBL/GenBank/DDBJ databases">
        <title>Draft genome sequences of 15 bacterial species constituting the stable defined intestinal microbiota of the GM15 gnotobiotic mouse model.</title>
        <authorList>
            <person name="Elie C."/>
            <person name="Mathieu A."/>
            <person name="Saliou A."/>
            <person name="Darnaud M."/>
            <person name="Leulier F."/>
            <person name="Tamellini A."/>
        </authorList>
    </citation>
    <scope>NUCLEOTIDE SEQUENCE [LARGE SCALE GENOMIC DNA]</scope>
    <source>
        <strain evidence="2">ASF 502</strain>
    </source>
</reference>
<dbReference type="RefSeq" id="WP_049946574.1">
    <property type="nucleotide sequence ID" value="NZ_VIRB01000061.1"/>
</dbReference>
<gene>
    <name evidence="1" type="ORF">FMM80_09725</name>
</gene>
<evidence type="ECO:0008006" key="3">
    <source>
        <dbReference type="Google" id="ProtNLM"/>
    </source>
</evidence>
<dbReference type="InterPro" id="IPR036409">
    <property type="entry name" value="Aldolase_II/adducin_N_sf"/>
</dbReference>
<protein>
    <recommendedName>
        <fullName evidence="3">Class II aldolase/adducin N-terminal domain-containing protein</fullName>
    </recommendedName>
</protein>
<sequence length="68" mass="7447">MNTGKVIIETQKERNIEPMAVPGIVVKHHGSFRLGKDAASSVYHAVVMDVVVEMNRKTLTLNPKASMA</sequence>
<evidence type="ECO:0000313" key="2">
    <source>
        <dbReference type="Proteomes" id="UP000474104"/>
    </source>
</evidence>
<dbReference type="Gene3D" id="3.40.225.10">
    <property type="entry name" value="Class II aldolase/adducin N-terminal domain"/>
    <property type="match status" value="1"/>
</dbReference>
<evidence type="ECO:0000313" key="1">
    <source>
        <dbReference type="EMBL" id="NDO68944.1"/>
    </source>
</evidence>